<accession>W3XBM5</accession>
<dbReference type="PANTHER" id="PTHR35897">
    <property type="entry name" value="METHYLTRANSFERASE AUSD"/>
    <property type="match status" value="1"/>
</dbReference>
<dbReference type="PANTHER" id="PTHR35897:SF1">
    <property type="entry name" value="METHYLTRANSFERASE AUSD"/>
    <property type="match status" value="1"/>
</dbReference>
<keyword evidence="6" id="KW-1185">Reference proteome</keyword>
<evidence type="ECO:0008006" key="7">
    <source>
        <dbReference type="Google" id="ProtNLM"/>
    </source>
</evidence>
<protein>
    <recommendedName>
        <fullName evidence="7">Methyltransferase domain-containing protein</fullName>
    </recommendedName>
</protein>
<dbReference type="SUPFAM" id="SSF53335">
    <property type="entry name" value="S-adenosyl-L-methionine-dependent methyltransferases"/>
    <property type="match status" value="1"/>
</dbReference>
<comment type="pathway">
    <text evidence="1">Secondary metabolite biosynthesis.</text>
</comment>
<evidence type="ECO:0000256" key="2">
    <source>
        <dbReference type="ARBA" id="ARBA00022679"/>
    </source>
</evidence>
<dbReference type="EMBL" id="KI912111">
    <property type="protein sequence ID" value="ETS83429.1"/>
    <property type="molecule type" value="Genomic_DNA"/>
</dbReference>
<reference evidence="6" key="1">
    <citation type="journal article" date="2015" name="BMC Genomics">
        <title>Genomic and transcriptomic analysis of the endophytic fungus Pestalotiopsis fici reveals its lifestyle and high potential for synthesis of natural products.</title>
        <authorList>
            <person name="Wang X."/>
            <person name="Zhang X."/>
            <person name="Liu L."/>
            <person name="Xiang M."/>
            <person name="Wang W."/>
            <person name="Sun X."/>
            <person name="Che Y."/>
            <person name="Guo L."/>
            <person name="Liu G."/>
            <person name="Guo L."/>
            <person name="Wang C."/>
            <person name="Yin W.B."/>
            <person name="Stadler M."/>
            <person name="Zhang X."/>
            <person name="Liu X."/>
        </authorList>
    </citation>
    <scope>NUCLEOTIDE SEQUENCE [LARGE SCALE GENOMIC DNA]</scope>
    <source>
        <strain evidence="6">W106-1 / CGMCC3.15140</strain>
    </source>
</reference>
<gene>
    <name evidence="5" type="ORF">PFICI_05305</name>
</gene>
<organism evidence="5 6">
    <name type="scientific">Pestalotiopsis fici (strain W106-1 / CGMCC3.15140)</name>
    <dbReference type="NCBI Taxonomy" id="1229662"/>
    <lineage>
        <taxon>Eukaryota</taxon>
        <taxon>Fungi</taxon>
        <taxon>Dikarya</taxon>
        <taxon>Ascomycota</taxon>
        <taxon>Pezizomycotina</taxon>
        <taxon>Sordariomycetes</taxon>
        <taxon>Xylariomycetidae</taxon>
        <taxon>Amphisphaeriales</taxon>
        <taxon>Sporocadaceae</taxon>
        <taxon>Pestalotiopsis</taxon>
    </lineage>
</organism>
<evidence type="ECO:0000313" key="5">
    <source>
        <dbReference type="EMBL" id="ETS83429.1"/>
    </source>
</evidence>
<dbReference type="HOGENOM" id="CLU_051542_0_1_1"/>
<sequence>MAEPSEPQPKTYRLVFKETLETVPAAVAELLESYSGIPQGQQIAHIIECRNDAYTKCPYPCIGNLRFLDFDLSLHPLYADQVLGPLREPSREGEAEPLFLDLGTCFGQDVRKLVYDGAPIERVWASDIEPYLIDAGFKLFNDDGKLPRDHFLCPGDLLSAAPGDRLRVLDDQVTILHMTAVFHLFLLQDQKKIVDRCLRLLRKDTGRPVLLLGMQMGSVVAGPFLRENHSAEFSHKYRHNVESWANLWYEVCGRDEWKDRIAKLEVTSRLLQNGSKPSSGDINVRRHEFDVWVTFK</sequence>
<dbReference type="eggNOG" id="ENOG502QXW1">
    <property type="taxonomic scope" value="Eukaryota"/>
</dbReference>
<dbReference type="AlphaFoldDB" id="W3XBM5"/>
<dbReference type="GO" id="GO:0016740">
    <property type="term" value="F:transferase activity"/>
    <property type="evidence" value="ECO:0007669"/>
    <property type="project" value="UniProtKB-KW"/>
</dbReference>
<dbReference type="OrthoDB" id="2094832at2759"/>
<dbReference type="OMA" id="IWWCATR"/>
<dbReference type="KEGG" id="pfy:PFICI_05305"/>
<evidence type="ECO:0000256" key="3">
    <source>
        <dbReference type="ARBA" id="ARBA00022691"/>
    </source>
</evidence>
<dbReference type="GeneID" id="19270318"/>
<keyword evidence="2" id="KW-0808">Transferase</keyword>
<proteinExistence type="inferred from homology"/>
<dbReference type="RefSeq" id="XP_007832077.1">
    <property type="nucleotide sequence ID" value="XM_007833886.1"/>
</dbReference>
<dbReference type="InterPro" id="IPR029063">
    <property type="entry name" value="SAM-dependent_MTases_sf"/>
</dbReference>
<evidence type="ECO:0000256" key="4">
    <source>
        <dbReference type="ARBA" id="ARBA00038314"/>
    </source>
</evidence>
<name>W3XBM5_PESFW</name>
<keyword evidence="3" id="KW-0949">S-adenosyl-L-methionine</keyword>
<comment type="similarity">
    <text evidence="4">Belongs to the class I-like SAM-binding methyltransferase superfamily.</text>
</comment>
<dbReference type="InParanoid" id="W3XBM5"/>
<evidence type="ECO:0000256" key="1">
    <source>
        <dbReference type="ARBA" id="ARBA00005179"/>
    </source>
</evidence>
<evidence type="ECO:0000313" key="6">
    <source>
        <dbReference type="Proteomes" id="UP000030651"/>
    </source>
</evidence>
<dbReference type="InterPro" id="IPR051654">
    <property type="entry name" value="Meroterpenoid_MTases"/>
</dbReference>
<dbReference type="Proteomes" id="UP000030651">
    <property type="component" value="Unassembled WGS sequence"/>
</dbReference>